<keyword evidence="1" id="KW-0812">Transmembrane</keyword>
<evidence type="ECO:0000313" key="2">
    <source>
        <dbReference type="EMBL" id="AWQ61883.1"/>
    </source>
</evidence>
<reference evidence="3" key="1">
    <citation type="submission" date="2017-11" db="EMBL/GenBank/DDBJ databases">
        <authorList>
            <person name="Parrilla Taylor D.P."/>
            <person name="Vibanco-Perez N."/>
            <person name="Duran-Avelar Md.J."/>
            <person name="Gomez-Gil B."/>
            <person name="Llera-Herrera R."/>
            <person name="Vazquez-Juarez R."/>
        </authorList>
    </citation>
    <scope>NUCLEOTIDE SEQUENCE</scope>
    <source>
        <strain evidence="2">DVI</strain>
        <strain evidence="3">LG</strain>
    </source>
</reference>
<organismHost>
    <name type="scientific">Crustacea</name>
    <name type="common">crustaceans</name>
    <dbReference type="NCBI Taxonomy" id="6657"/>
</organismHost>
<evidence type="ECO:0000256" key="1">
    <source>
        <dbReference type="SAM" id="Phobius"/>
    </source>
</evidence>
<organism evidence="3">
    <name type="scientific">White spot syndrome virus</name>
    <name type="common">WSSV</name>
    <name type="synonym">White spot bacilliform virus</name>
    <dbReference type="NCBI Taxonomy" id="92652"/>
    <lineage>
        <taxon>Viruses</taxon>
        <taxon>Viruses incertae sedis</taxon>
        <taxon>Naldaviricetes</taxon>
        <taxon>Nimaviridae</taxon>
        <taxon>Whispovirus</taxon>
        <taxon>White spot syndrome virus</taxon>
    </lineage>
</organism>
<gene>
    <name evidence="3" type="primary">461</name>
</gene>
<dbReference type="EMBL" id="MG432477">
    <property type="protein sequence ID" value="AWQ61883.1"/>
    <property type="molecule type" value="Genomic_DNA"/>
</dbReference>
<keyword evidence="1" id="KW-1133">Transmembrane helix</keyword>
<proteinExistence type="predicted"/>
<feature type="transmembrane region" description="Helical" evidence="1">
    <location>
        <begin position="70"/>
        <end position="87"/>
    </location>
</feature>
<feature type="transmembrane region" description="Helical" evidence="1">
    <location>
        <begin position="6"/>
        <end position="27"/>
    </location>
</feature>
<dbReference type="EMBL" id="MG432482">
    <property type="protein sequence ID" value="AWQ63932.1"/>
    <property type="molecule type" value="Genomic_DNA"/>
</dbReference>
<sequence>MERRVGGFFLPFFGFWLVFLAPPSGVFGPPFPFPFPKAFLNAPPTPGIDPSAEAIVPASAVPARRDAKRGALIIITAITMTIIVIKSKPKSIFFPPPKDATNGEASWLSYCYYCYCYYPLPWLLHIIIVCIITLKETYKFWLKAPSRL</sequence>
<evidence type="ECO:0000313" key="3">
    <source>
        <dbReference type="EMBL" id="AWQ63932.1"/>
    </source>
</evidence>
<name>A0A2U9GH16_WSSV</name>
<accession>A0A2U9GH16</accession>
<feature type="transmembrane region" description="Helical" evidence="1">
    <location>
        <begin position="107"/>
        <end position="134"/>
    </location>
</feature>
<protein>
    <submittedName>
        <fullName evidence="3">Wsv460</fullName>
    </submittedName>
</protein>
<keyword evidence="1" id="KW-0472">Membrane</keyword>
<reference evidence="3" key="2">
    <citation type="journal article" name="FEMS Microbiol. Lett.">
        <title>Molecular variability and genetic structure of white spot syndrome virus strains from northwest Mexico based on the analysis of genomes.</title>
        <authorList>
            <person name="Parrilla-Taylor D.P."/>
            <person name="Vibanco-Perez N."/>
            <person name="Duran-Avelar M.J."/>
            <person name="Gomez-Gil B."/>
            <person name="Llera-Herrera R."/>
            <person name="Vazquez-Juarez R."/>
        </authorList>
    </citation>
    <scope>NUCLEOTIDE SEQUENCE</scope>
    <source>
        <strain evidence="2">DVI</strain>
        <strain evidence="3">LG</strain>
    </source>
</reference>